<evidence type="ECO:0000313" key="2">
    <source>
        <dbReference type="EMBL" id="MBW0523497.1"/>
    </source>
</evidence>
<organism evidence="2 3">
    <name type="scientific">Austropuccinia psidii MF-1</name>
    <dbReference type="NCBI Taxonomy" id="1389203"/>
    <lineage>
        <taxon>Eukaryota</taxon>
        <taxon>Fungi</taxon>
        <taxon>Dikarya</taxon>
        <taxon>Basidiomycota</taxon>
        <taxon>Pucciniomycotina</taxon>
        <taxon>Pucciniomycetes</taxon>
        <taxon>Pucciniales</taxon>
        <taxon>Sphaerophragmiaceae</taxon>
        <taxon>Austropuccinia</taxon>
    </lineage>
</organism>
<dbReference type="Proteomes" id="UP000765509">
    <property type="component" value="Unassembled WGS sequence"/>
</dbReference>
<feature type="compositionally biased region" description="Polar residues" evidence="1">
    <location>
        <begin position="157"/>
        <end position="170"/>
    </location>
</feature>
<comment type="caution">
    <text evidence="2">The sequence shown here is derived from an EMBL/GenBank/DDBJ whole genome shotgun (WGS) entry which is preliminary data.</text>
</comment>
<dbReference type="AlphaFoldDB" id="A0A9Q3I146"/>
<proteinExistence type="predicted"/>
<feature type="region of interest" description="Disordered" evidence="1">
    <location>
        <begin position="117"/>
        <end position="140"/>
    </location>
</feature>
<feature type="region of interest" description="Disordered" evidence="1">
    <location>
        <begin position="157"/>
        <end position="178"/>
    </location>
</feature>
<accession>A0A9Q3I146</accession>
<gene>
    <name evidence="2" type="ORF">O181_063212</name>
</gene>
<protein>
    <submittedName>
        <fullName evidence="2">Uncharacterized protein</fullName>
    </submittedName>
</protein>
<sequence length="251" mass="28073">MPSRWEASFQHQEVFMEQRDVARWTNVGGPIPVGGRPIYSSSEVPIYRINTEVIGKRIRQIADSPPAPDAQGSDELDGEEVEVLPHSAGHPSNSSPSQPPSKRFQIQVIPSTPINFQPTLATIPTSIPPASPHSSHTRPALNTAVRPSTIQQYRKSSIVNSQQLQPVASTSRRRDELSPFPFPAAQVFQHRDQWPIPATREYPNMVSDNQDAVARLFRSFDRNSREVIMYDNSRTIPKTASEEMAEKICLV</sequence>
<evidence type="ECO:0000313" key="3">
    <source>
        <dbReference type="Proteomes" id="UP000765509"/>
    </source>
</evidence>
<evidence type="ECO:0000256" key="1">
    <source>
        <dbReference type="SAM" id="MobiDB-lite"/>
    </source>
</evidence>
<name>A0A9Q3I146_9BASI</name>
<keyword evidence="3" id="KW-1185">Reference proteome</keyword>
<dbReference type="EMBL" id="AVOT02030330">
    <property type="protein sequence ID" value="MBW0523497.1"/>
    <property type="molecule type" value="Genomic_DNA"/>
</dbReference>
<reference evidence="2" key="1">
    <citation type="submission" date="2021-03" db="EMBL/GenBank/DDBJ databases">
        <title>Draft genome sequence of rust myrtle Austropuccinia psidii MF-1, a brazilian biotype.</title>
        <authorList>
            <person name="Quecine M.C."/>
            <person name="Pachon D.M.R."/>
            <person name="Bonatelli M.L."/>
            <person name="Correr F.H."/>
            <person name="Franceschini L.M."/>
            <person name="Leite T.F."/>
            <person name="Margarido G.R.A."/>
            <person name="Almeida C.A."/>
            <person name="Ferrarezi J.A."/>
            <person name="Labate C.A."/>
        </authorList>
    </citation>
    <scope>NUCLEOTIDE SEQUENCE</scope>
    <source>
        <strain evidence="2">MF-1</strain>
    </source>
</reference>